<keyword evidence="2" id="KW-1133">Transmembrane helix</keyword>
<reference evidence="3 4" key="1">
    <citation type="submission" date="2021-10" db="EMBL/GenBank/DDBJ databases">
        <title>Lutispora strain m25 sp. nov., a thermophilic, non-spore-forming bacterium isolated from a lab-scale methanogenic bioreactor digesting anaerobic sludge.</title>
        <authorList>
            <person name="El Houari A."/>
            <person name="Mcdonald J."/>
        </authorList>
    </citation>
    <scope>NUCLEOTIDE SEQUENCE [LARGE SCALE GENOMIC DNA]</scope>
    <source>
        <strain evidence="4">m25</strain>
    </source>
</reference>
<evidence type="ECO:0008006" key="5">
    <source>
        <dbReference type="Google" id="ProtNLM"/>
    </source>
</evidence>
<dbReference type="Proteomes" id="UP001651880">
    <property type="component" value="Unassembled WGS sequence"/>
</dbReference>
<feature type="region of interest" description="Disordered" evidence="1">
    <location>
        <begin position="87"/>
        <end position="111"/>
    </location>
</feature>
<keyword evidence="4" id="KW-1185">Reference proteome</keyword>
<dbReference type="InterPro" id="IPR046118">
    <property type="entry name" value="DUF6115"/>
</dbReference>
<gene>
    <name evidence="3" type="ORF">LJD61_00195</name>
</gene>
<evidence type="ECO:0000256" key="1">
    <source>
        <dbReference type="SAM" id="MobiDB-lite"/>
    </source>
</evidence>
<evidence type="ECO:0000256" key="2">
    <source>
        <dbReference type="SAM" id="Phobius"/>
    </source>
</evidence>
<sequence length="156" mass="17421">MNYINYLLTIVGIGMIIISLFLIASDKIRGEGIYYDLYMKEQEIKKAIADAEEIVGELVYTSEVVINDIEEHISSIKQSYSNNEKEINKPAANIDESRKSNKDVPAPPKTKKEKDILDLFSKGMNADDIAKKLQIGKGEVSLILSLNSGVKNNEII</sequence>
<comment type="caution">
    <text evidence="3">The sequence shown here is derived from an EMBL/GenBank/DDBJ whole genome shotgun (WGS) entry which is preliminary data.</text>
</comment>
<organism evidence="3 4">
    <name type="scientific">Lutispora saccharofermentans</name>
    <dbReference type="NCBI Taxonomy" id="3024236"/>
    <lineage>
        <taxon>Bacteria</taxon>
        <taxon>Bacillati</taxon>
        <taxon>Bacillota</taxon>
        <taxon>Clostridia</taxon>
        <taxon>Lutisporales</taxon>
        <taxon>Lutisporaceae</taxon>
        <taxon>Lutispora</taxon>
    </lineage>
</organism>
<name>A0ABT1N9P2_9FIRM</name>
<dbReference type="RefSeq" id="WP_255225486.1">
    <property type="nucleotide sequence ID" value="NZ_JAJEKE010000001.1"/>
</dbReference>
<evidence type="ECO:0000313" key="3">
    <source>
        <dbReference type="EMBL" id="MCQ1527970.1"/>
    </source>
</evidence>
<proteinExistence type="predicted"/>
<keyword evidence="2" id="KW-0812">Transmembrane</keyword>
<dbReference type="Pfam" id="PF19610">
    <property type="entry name" value="DUF6115"/>
    <property type="match status" value="1"/>
</dbReference>
<feature type="transmembrane region" description="Helical" evidence="2">
    <location>
        <begin position="6"/>
        <end position="24"/>
    </location>
</feature>
<accession>A0ABT1N9P2</accession>
<keyword evidence="2" id="KW-0472">Membrane</keyword>
<dbReference type="EMBL" id="JAJEKE010000001">
    <property type="protein sequence ID" value="MCQ1527970.1"/>
    <property type="molecule type" value="Genomic_DNA"/>
</dbReference>
<protein>
    <recommendedName>
        <fullName evidence="5">DUF2802 domain-containing protein</fullName>
    </recommendedName>
</protein>
<evidence type="ECO:0000313" key="4">
    <source>
        <dbReference type="Proteomes" id="UP001651880"/>
    </source>
</evidence>